<accession>E3N695</accession>
<evidence type="ECO:0000313" key="3">
    <source>
        <dbReference type="Proteomes" id="UP000008281"/>
    </source>
</evidence>
<proteinExistence type="predicted"/>
<reference evidence="2" key="1">
    <citation type="submission" date="2007-07" db="EMBL/GenBank/DDBJ databases">
        <title>PCAP assembly of the Caenorhabditis remanei genome.</title>
        <authorList>
            <consortium name="The Caenorhabditis remanei Sequencing Consortium"/>
            <person name="Wilson R.K."/>
        </authorList>
    </citation>
    <scope>NUCLEOTIDE SEQUENCE [LARGE SCALE GENOMIC DNA]</scope>
    <source>
        <strain evidence="2">PB4641</strain>
    </source>
</reference>
<sequence length="60" mass="6934">MGEVNCDWFADEQHTKTELFFSRRTELTTCGTDVVDHVDYAGFIGLAYLLNFANPYLFLH</sequence>
<dbReference type="HOGENOM" id="CLU_2943928_0_0_1"/>
<keyword evidence="3" id="KW-1185">Reference proteome</keyword>
<name>E3N695_CAERE</name>
<protein>
    <submittedName>
        <fullName evidence="2">Uncharacterized protein</fullName>
    </submittedName>
</protein>
<organism evidence="3">
    <name type="scientific">Caenorhabditis remanei</name>
    <name type="common">Caenorhabditis vulgaris</name>
    <dbReference type="NCBI Taxonomy" id="31234"/>
    <lineage>
        <taxon>Eukaryota</taxon>
        <taxon>Metazoa</taxon>
        <taxon>Ecdysozoa</taxon>
        <taxon>Nematoda</taxon>
        <taxon>Chromadorea</taxon>
        <taxon>Rhabditida</taxon>
        <taxon>Rhabditina</taxon>
        <taxon>Rhabditomorpha</taxon>
        <taxon>Rhabditoidea</taxon>
        <taxon>Rhabditidae</taxon>
        <taxon>Peloderinae</taxon>
        <taxon>Caenorhabditis</taxon>
    </lineage>
</organism>
<keyword evidence="1" id="KW-0812">Transmembrane</keyword>
<keyword evidence="1" id="KW-0472">Membrane</keyword>
<gene>
    <name evidence="2" type="ORF">CRE_05113</name>
</gene>
<dbReference type="AlphaFoldDB" id="E3N695"/>
<feature type="transmembrane region" description="Helical" evidence="1">
    <location>
        <begin position="40"/>
        <end position="59"/>
    </location>
</feature>
<dbReference type="InParanoid" id="E3N695"/>
<keyword evidence="1" id="KW-1133">Transmembrane helix</keyword>
<evidence type="ECO:0000256" key="1">
    <source>
        <dbReference type="SAM" id="Phobius"/>
    </source>
</evidence>
<evidence type="ECO:0000313" key="2">
    <source>
        <dbReference type="EMBL" id="EFO88024.1"/>
    </source>
</evidence>
<dbReference type="Proteomes" id="UP000008281">
    <property type="component" value="Unassembled WGS sequence"/>
</dbReference>
<dbReference type="EMBL" id="DS268539">
    <property type="protein sequence ID" value="EFO88024.1"/>
    <property type="molecule type" value="Genomic_DNA"/>
</dbReference>